<keyword evidence="3" id="KW-1185">Reference proteome</keyword>
<reference evidence="2 3" key="1">
    <citation type="submission" date="2024-04" db="EMBL/GenBank/DDBJ databases">
        <authorList>
            <person name="Fracassetti M."/>
        </authorList>
    </citation>
    <scope>NUCLEOTIDE SEQUENCE [LARGE SCALE GENOMIC DNA]</scope>
</reference>
<evidence type="ECO:0000313" key="2">
    <source>
        <dbReference type="EMBL" id="CAL1374845.1"/>
    </source>
</evidence>
<name>A0AAV2DMP6_9ROSI</name>
<dbReference type="AlphaFoldDB" id="A0AAV2DMP6"/>
<dbReference type="Proteomes" id="UP001497516">
    <property type="component" value="Chromosome 3"/>
</dbReference>
<evidence type="ECO:0000256" key="1">
    <source>
        <dbReference type="SAM" id="MobiDB-lite"/>
    </source>
</evidence>
<sequence length="85" mass="9653">MLITRGKQHMTVRATNHKARRATRGLDNNIKIASGCIPRAGLKRQASEDEQKGQAVRRRVLHGLERTAGKQTDMRLGIFKYHFIS</sequence>
<feature type="compositionally biased region" description="Basic residues" evidence="1">
    <location>
        <begin position="1"/>
        <end position="23"/>
    </location>
</feature>
<accession>A0AAV2DMP6</accession>
<proteinExistence type="predicted"/>
<organism evidence="2 3">
    <name type="scientific">Linum trigynum</name>
    <dbReference type="NCBI Taxonomy" id="586398"/>
    <lineage>
        <taxon>Eukaryota</taxon>
        <taxon>Viridiplantae</taxon>
        <taxon>Streptophyta</taxon>
        <taxon>Embryophyta</taxon>
        <taxon>Tracheophyta</taxon>
        <taxon>Spermatophyta</taxon>
        <taxon>Magnoliopsida</taxon>
        <taxon>eudicotyledons</taxon>
        <taxon>Gunneridae</taxon>
        <taxon>Pentapetalae</taxon>
        <taxon>rosids</taxon>
        <taxon>fabids</taxon>
        <taxon>Malpighiales</taxon>
        <taxon>Linaceae</taxon>
        <taxon>Linum</taxon>
    </lineage>
</organism>
<protein>
    <submittedName>
        <fullName evidence="2">Uncharacterized protein</fullName>
    </submittedName>
</protein>
<gene>
    <name evidence="2" type="ORF">LTRI10_LOCUS16683</name>
</gene>
<evidence type="ECO:0000313" key="3">
    <source>
        <dbReference type="Proteomes" id="UP001497516"/>
    </source>
</evidence>
<feature type="region of interest" description="Disordered" evidence="1">
    <location>
        <begin position="1"/>
        <end position="25"/>
    </location>
</feature>
<dbReference type="EMBL" id="OZ034816">
    <property type="protein sequence ID" value="CAL1374845.1"/>
    <property type="molecule type" value="Genomic_DNA"/>
</dbReference>